<reference evidence="5 6" key="1">
    <citation type="journal article" date="2015" name="Genome Announc.">
        <title>Draft Genome Sequences of Marine Isolates of Thalassomonas viridans and Thalassomonas actiniarum.</title>
        <authorList>
            <person name="Olonade I."/>
            <person name="van Zyl L.J."/>
            <person name="Trindade M."/>
        </authorList>
    </citation>
    <scope>NUCLEOTIDE SEQUENCE [LARGE SCALE GENOMIC DNA]</scope>
    <source>
        <strain evidence="5 6">XOM25</strain>
    </source>
</reference>
<keyword evidence="2" id="KW-0132">Cell division</keyword>
<dbReference type="KEGG" id="tvd:SG34_011865"/>
<reference evidence="5 6" key="2">
    <citation type="journal article" date="2022" name="Mar. Drugs">
        <title>Bioassay-Guided Fractionation Leads to the Detection of Cholic Acid Generated by the Rare Thalassomonas sp.</title>
        <authorList>
            <person name="Pheiffer F."/>
            <person name="Schneider Y.K."/>
            <person name="Hansen E.H."/>
            <person name="Andersen J.H."/>
            <person name="Isaksson J."/>
            <person name="Busche T."/>
            <person name="R C."/>
            <person name="Kalinowski J."/>
            <person name="Zyl L.V."/>
            <person name="Trindade M."/>
        </authorList>
    </citation>
    <scope>NUCLEOTIDE SEQUENCE [LARGE SCALE GENOMIC DNA]</scope>
    <source>
        <strain evidence="5 6">XOM25</strain>
    </source>
</reference>
<organism evidence="5 6">
    <name type="scientific">Thalassomonas viridans</name>
    <dbReference type="NCBI Taxonomy" id="137584"/>
    <lineage>
        <taxon>Bacteria</taxon>
        <taxon>Pseudomonadati</taxon>
        <taxon>Pseudomonadota</taxon>
        <taxon>Gammaproteobacteria</taxon>
        <taxon>Alteromonadales</taxon>
        <taxon>Colwelliaceae</taxon>
        <taxon>Thalassomonas</taxon>
    </lineage>
</organism>
<dbReference type="NCBIfam" id="TIGR00281">
    <property type="entry name" value="SMC-Scp complex subunit ScpB"/>
    <property type="match status" value="1"/>
</dbReference>
<protein>
    <submittedName>
        <fullName evidence="5">SMC-Scp complex subunit ScpB</fullName>
    </submittedName>
</protein>
<dbReference type="InterPro" id="IPR036388">
    <property type="entry name" value="WH-like_DNA-bd_sf"/>
</dbReference>
<dbReference type="InterPro" id="IPR036390">
    <property type="entry name" value="WH_DNA-bd_sf"/>
</dbReference>
<evidence type="ECO:0000256" key="3">
    <source>
        <dbReference type="ARBA" id="ARBA00022829"/>
    </source>
</evidence>
<keyword evidence="3" id="KW-0159">Chromosome partition</keyword>
<dbReference type="SUPFAM" id="SSF46785">
    <property type="entry name" value="Winged helix' DNA-binding domain"/>
    <property type="match status" value="2"/>
</dbReference>
<name>A0AAE9Z6C1_9GAMM</name>
<proteinExistence type="predicted"/>
<evidence type="ECO:0000256" key="4">
    <source>
        <dbReference type="ARBA" id="ARBA00023306"/>
    </source>
</evidence>
<evidence type="ECO:0000256" key="1">
    <source>
        <dbReference type="ARBA" id="ARBA00022490"/>
    </source>
</evidence>
<dbReference type="InterPro" id="IPR005234">
    <property type="entry name" value="ScpB_csome_segregation"/>
</dbReference>
<dbReference type="GO" id="GO:0051304">
    <property type="term" value="P:chromosome separation"/>
    <property type="evidence" value="ECO:0007669"/>
    <property type="project" value="InterPro"/>
</dbReference>
<keyword evidence="6" id="KW-1185">Reference proteome</keyword>
<dbReference type="PANTHER" id="PTHR34298:SF2">
    <property type="entry name" value="SEGREGATION AND CONDENSATION PROTEIN B"/>
    <property type="match status" value="1"/>
</dbReference>
<evidence type="ECO:0000313" key="5">
    <source>
        <dbReference type="EMBL" id="WDE07510.1"/>
    </source>
</evidence>
<evidence type="ECO:0000313" key="6">
    <source>
        <dbReference type="Proteomes" id="UP000032352"/>
    </source>
</evidence>
<dbReference type="PIRSF" id="PIRSF019345">
    <property type="entry name" value="ScpB"/>
    <property type="match status" value="1"/>
</dbReference>
<dbReference type="Pfam" id="PF04079">
    <property type="entry name" value="SMC_ScpB"/>
    <property type="match status" value="1"/>
</dbReference>
<sequence>MYSKPGVRHVASEVERVKSISDEKLLSLVEAALFIADKPMSVPGLKQELLGDYRVSSKRIRQVLAQLTQDYQHRGIELVKVASGYRFQAVAELSEDLSALFKEKSPRYSRALLETLALIAYKQPITRGEIEEIRGVAVSSHIIKTLTERNWIKVVGHKEVPGRPALYATTNAFLDYFSLTSLAQLPELMPISALSLGDHATMPGQVSENP</sequence>
<dbReference type="GO" id="GO:0051301">
    <property type="term" value="P:cell division"/>
    <property type="evidence" value="ECO:0007669"/>
    <property type="project" value="UniProtKB-KW"/>
</dbReference>
<accession>A0AAE9Z6C1</accession>
<keyword evidence="4" id="KW-0131">Cell cycle</keyword>
<dbReference type="PANTHER" id="PTHR34298">
    <property type="entry name" value="SEGREGATION AND CONDENSATION PROTEIN B"/>
    <property type="match status" value="1"/>
</dbReference>
<dbReference type="Gene3D" id="1.10.10.10">
    <property type="entry name" value="Winged helix-like DNA-binding domain superfamily/Winged helix DNA-binding domain"/>
    <property type="match status" value="2"/>
</dbReference>
<keyword evidence="1" id="KW-0963">Cytoplasm</keyword>
<dbReference type="AlphaFoldDB" id="A0AAE9Z6C1"/>
<dbReference type="EMBL" id="CP059733">
    <property type="protein sequence ID" value="WDE07510.1"/>
    <property type="molecule type" value="Genomic_DNA"/>
</dbReference>
<gene>
    <name evidence="5" type="primary">scpB</name>
    <name evidence="5" type="ORF">SG34_011865</name>
</gene>
<dbReference type="Proteomes" id="UP000032352">
    <property type="component" value="Chromosome"/>
</dbReference>
<evidence type="ECO:0000256" key="2">
    <source>
        <dbReference type="ARBA" id="ARBA00022618"/>
    </source>
</evidence>